<dbReference type="PANTHER" id="PTHR33993">
    <property type="entry name" value="GLYOXALASE-RELATED"/>
    <property type="match status" value="1"/>
</dbReference>
<dbReference type="InterPro" id="IPR037523">
    <property type="entry name" value="VOC_core"/>
</dbReference>
<dbReference type="PROSITE" id="PS51819">
    <property type="entry name" value="VOC"/>
    <property type="match status" value="2"/>
</dbReference>
<dbReference type="Gene3D" id="3.10.180.10">
    <property type="entry name" value="2,3-Dihydroxybiphenyl 1,2-Dioxygenase, domain 1"/>
    <property type="match status" value="2"/>
</dbReference>
<evidence type="ECO:0000259" key="1">
    <source>
        <dbReference type="PROSITE" id="PS51819"/>
    </source>
</evidence>
<feature type="domain" description="VOC" evidence="1">
    <location>
        <begin position="143"/>
        <end position="259"/>
    </location>
</feature>
<organism evidence="2 3">
    <name type="scientific">Streptacidiphilus monticola</name>
    <dbReference type="NCBI Taxonomy" id="2161674"/>
    <lineage>
        <taxon>Bacteria</taxon>
        <taxon>Bacillati</taxon>
        <taxon>Actinomycetota</taxon>
        <taxon>Actinomycetes</taxon>
        <taxon>Kitasatosporales</taxon>
        <taxon>Streptomycetaceae</taxon>
        <taxon>Streptacidiphilus</taxon>
    </lineage>
</organism>
<gene>
    <name evidence="2" type="ORF">ACFP3V_21600</name>
</gene>
<dbReference type="Proteomes" id="UP001596174">
    <property type="component" value="Unassembled WGS sequence"/>
</dbReference>
<dbReference type="SUPFAM" id="SSF54593">
    <property type="entry name" value="Glyoxalase/Bleomycin resistance protein/Dihydroxybiphenyl dioxygenase"/>
    <property type="match status" value="2"/>
</dbReference>
<dbReference type="CDD" id="cd07247">
    <property type="entry name" value="SgaA_N_like"/>
    <property type="match status" value="2"/>
</dbReference>
<dbReference type="PANTHER" id="PTHR33993:SF14">
    <property type="entry name" value="GB|AAF24581.1"/>
    <property type="match status" value="1"/>
</dbReference>
<proteinExistence type="predicted"/>
<dbReference type="Pfam" id="PF00903">
    <property type="entry name" value="Glyoxalase"/>
    <property type="match status" value="2"/>
</dbReference>
<dbReference type="InterPro" id="IPR052164">
    <property type="entry name" value="Anthracycline_SecMetBiosynth"/>
</dbReference>
<accession>A0ABW1G552</accession>
<dbReference type="RefSeq" id="WP_380585905.1">
    <property type="nucleotide sequence ID" value="NZ_JBHSQJ010000087.1"/>
</dbReference>
<dbReference type="InterPro" id="IPR029068">
    <property type="entry name" value="Glyas_Bleomycin-R_OHBP_Dase"/>
</dbReference>
<evidence type="ECO:0000313" key="3">
    <source>
        <dbReference type="Proteomes" id="UP001596174"/>
    </source>
</evidence>
<feature type="domain" description="VOC" evidence="1">
    <location>
        <begin position="12"/>
        <end position="129"/>
    </location>
</feature>
<sequence>MPFIDKPYTPGTPCWVDLMAKDQQLAMDFYMDLFGWEGEKGPEEFGGYAIMNLNGRPVAGIGPAMAPEGMPEPPHVWTTYLASDDADATARKITAAHGTVMVPPMDVGPVGRMIVAQDPTGAVFGVWQYKDFFGAQVVNEPGALTWNECNTKDVPAAAAFYRSVFDLELEPMEGSTDNSYQALTARGRMVGAMQDMADKFPEHVPPHWSVWFAVDDCDSTADAAVKRGANLVVPPMEIPVGRMAGLQDPWGAVFCIIKLSM</sequence>
<reference evidence="3" key="1">
    <citation type="journal article" date="2019" name="Int. J. Syst. Evol. Microbiol.">
        <title>The Global Catalogue of Microorganisms (GCM) 10K type strain sequencing project: providing services to taxonomists for standard genome sequencing and annotation.</title>
        <authorList>
            <consortium name="The Broad Institute Genomics Platform"/>
            <consortium name="The Broad Institute Genome Sequencing Center for Infectious Disease"/>
            <person name="Wu L."/>
            <person name="Ma J."/>
        </authorList>
    </citation>
    <scope>NUCLEOTIDE SEQUENCE [LARGE SCALE GENOMIC DNA]</scope>
    <source>
        <strain evidence="3">JCM 4816</strain>
    </source>
</reference>
<evidence type="ECO:0000313" key="2">
    <source>
        <dbReference type="EMBL" id="MFC5909796.1"/>
    </source>
</evidence>
<keyword evidence="3" id="KW-1185">Reference proteome</keyword>
<dbReference type="InterPro" id="IPR004360">
    <property type="entry name" value="Glyas_Fos-R_dOase_dom"/>
</dbReference>
<name>A0ABW1G552_9ACTN</name>
<comment type="caution">
    <text evidence="2">The sequence shown here is derived from an EMBL/GenBank/DDBJ whole genome shotgun (WGS) entry which is preliminary data.</text>
</comment>
<protein>
    <submittedName>
        <fullName evidence="2">VOC family protein</fullName>
    </submittedName>
</protein>
<dbReference type="EMBL" id="JBHSQJ010000087">
    <property type="protein sequence ID" value="MFC5909796.1"/>
    <property type="molecule type" value="Genomic_DNA"/>
</dbReference>